<protein>
    <submittedName>
        <fullName evidence="1">Uncharacterized protein</fullName>
    </submittedName>
</protein>
<keyword evidence="2" id="KW-1185">Reference proteome</keyword>
<evidence type="ECO:0000313" key="2">
    <source>
        <dbReference type="Proteomes" id="UP000217790"/>
    </source>
</evidence>
<dbReference type="Proteomes" id="UP000217790">
    <property type="component" value="Unassembled WGS sequence"/>
</dbReference>
<dbReference type="AlphaFoldDB" id="A0A2H3DTV8"/>
<sequence>MTIYPMVHAFEEVPSKRICRWALHRAAGNLRTLAPPNPPPGAELTTVYTVAQAPENKSTSSLTAG</sequence>
<dbReference type="EMBL" id="KZ293648">
    <property type="protein sequence ID" value="PBK98645.1"/>
    <property type="molecule type" value="Genomic_DNA"/>
</dbReference>
<evidence type="ECO:0000313" key="1">
    <source>
        <dbReference type="EMBL" id="PBK98645.1"/>
    </source>
</evidence>
<dbReference type="InParanoid" id="A0A2H3DTV8"/>
<organism evidence="1 2">
    <name type="scientific">Armillaria gallica</name>
    <name type="common">Bulbous honey fungus</name>
    <name type="synonym">Armillaria bulbosa</name>
    <dbReference type="NCBI Taxonomy" id="47427"/>
    <lineage>
        <taxon>Eukaryota</taxon>
        <taxon>Fungi</taxon>
        <taxon>Dikarya</taxon>
        <taxon>Basidiomycota</taxon>
        <taxon>Agaricomycotina</taxon>
        <taxon>Agaricomycetes</taxon>
        <taxon>Agaricomycetidae</taxon>
        <taxon>Agaricales</taxon>
        <taxon>Marasmiineae</taxon>
        <taxon>Physalacriaceae</taxon>
        <taxon>Armillaria</taxon>
    </lineage>
</organism>
<gene>
    <name evidence="1" type="ORF">ARMGADRAFT_1075470</name>
</gene>
<name>A0A2H3DTV8_ARMGA</name>
<accession>A0A2H3DTV8</accession>
<reference evidence="2" key="1">
    <citation type="journal article" date="2017" name="Nat. Ecol. Evol.">
        <title>Genome expansion and lineage-specific genetic innovations in the forest pathogenic fungi Armillaria.</title>
        <authorList>
            <person name="Sipos G."/>
            <person name="Prasanna A.N."/>
            <person name="Walter M.C."/>
            <person name="O'Connor E."/>
            <person name="Balint B."/>
            <person name="Krizsan K."/>
            <person name="Kiss B."/>
            <person name="Hess J."/>
            <person name="Varga T."/>
            <person name="Slot J."/>
            <person name="Riley R."/>
            <person name="Boka B."/>
            <person name="Rigling D."/>
            <person name="Barry K."/>
            <person name="Lee J."/>
            <person name="Mihaltcheva S."/>
            <person name="LaButti K."/>
            <person name="Lipzen A."/>
            <person name="Waldron R."/>
            <person name="Moloney N.M."/>
            <person name="Sperisen C."/>
            <person name="Kredics L."/>
            <person name="Vagvoelgyi C."/>
            <person name="Patrignani A."/>
            <person name="Fitzpatrick D."/>
            <person name="Nagy I."/>
            <person name="Doyle S."/>
            <person name="Anderson J.B."/>
            <person name="Grigoriev I.V."/>
            <person name="Gueldener U."/>
            <person name="Muensterkoetter M."/>
            <person name="Nagy L.G."/>
        </authorList>
    </citation>
    <scope>NUCLEOTIDE SEQUENCE [LARGE SCALE GENOMIC DNA]</scope>
    <source>
        <strain evidence="2">Ar21-2</strain>
    </source>
</reference>
<proteinExistence type="predicted"/>